<comment type="caution">
    <text evidence="5">The sequence shown here is derived from an EMBL/GenBank/DDBJ whole genome shotgun (WGS) entry which is preliminary data.</text>
</comment>
<dbReference type="PANTHER" id="PTHR43877">
    <property type="entry name" value="AMINOALKYLPHOSPHONATE N-ACETYLTRANSFERASE-RELATED-RELATED"/>
    <property type="match status" value="1"/>
</dbReference>
<name>A0A5C6AN32_9BACT</name>
<dbReference type="Gene3D" id="3.40.630.30">
    <property type="match status" value="1"/>
</dbReference>
<dbReference type="CDD" id="cd04301">
    <property type="entry name" value="NAT_SF"/>
    <property type="match status" value="1"/>
</dbReference>
<dbReference type="RefSeq" id="WP_231602763.1">
    <property type="nucleotide sequence ID" value="NZ_SJPM01000002.1"/>
</dbReference>
<feature type="compositionally biased region" description="Polar residues" evidence="3">
    <location>
        <begin position="1"/>
        <end position="13"/>
    </location>
</feature>
<dbReference type="PROSITE" id="PS51186">
    <property type="entry name" value="GNAT"/>
    <property type="match status" value="1"/>
</dbReference>
<dbReference type="AlphaFoldDB" id="A0A5C6AN32"/>
<sequence>METDQRPATQNAGSAVFDDHTGSASRPGDYEGLMKPTTTSDFLLICDLHQPSISRAETGLKFSEIEWCTPQYQASLELRHRVLREPLGLKLTPEELDGEFGQRHFAMFDDDDAILAIVVARPKDSRRVQLRQMAVQPESQGKGIGARLLQQCEADLASHGFAEVELEARATAVAFYQKQGYEPVGEPFERISLPHQLMTKVIS</sequence>
<dbReference type="InterPro" id="IPR016181">
    <property type="entry name" value="Acyl_CoA_acyltransferase"/>
</dbReference>
<dbReference type="InterPro" id="IPR000182">
    <property type="entry name" value="GNAT_dom"/>
</dbReference>
<dbReference type="Proteomes" id="UP000316213">
    <property type="component" value="Unassembled WGS sequence"/>
</dbReference>
<dbReference type="Pfam" id="PF13673">
    <property type="entry name" value="Acetyltransf_10"/>
    <property type="match status" value="1"/>
</dbReference>
<evidence type="ECO:0000256" key="2">
    <source>
        <dbReference type="ARBA" id="ARBA00023315"/>
    </source>
</evidence>
<keyword evidence="6" id="KW-1185">Reference proteome</keyword>
<keyword evidence="1 5" id="KW-0808">Transferase</keyword>
<evidence type="ECO:0000256" key="1">
    <source>
        <dbReference type="ARBA" id="ARBA00022679"/>
    </source>
</evidence>
<feature type="domain" description="N-acetyltransferase" evidence="4">
    <location>
        <begin position="60"/>
        <end position="203"/>
    </location>
</feature>
<keyword evidence="2" id="KW-0012">Acyltransferase</keyword>
<dbReference type="GO" id="GO:0016747">
    <property type="term" value="F:acyltransferase activity, transferring groups other than amino-acyl groups"/>
    <property type="evidence" value="ECO:0007669"/>
    <property type="project" value="InterPro"/>
</dbReference>
<gene>
    <name evidence="5" type="ORF">Pla100_11970</name>
</gene>
<dbReference type="InterPro" id="IPR050832">
    <property type="entry name" value="Bact_Acetyltransf"/>
</dbReference>
<organism evidence="5 6">
    <name type="scientific">Neorhodopirellula pilleata</name>
    <dbReference type="NCBI Taxonomy" id="2714738"/>
    <lineage>
        <taxon>Bacteria</taxon>
        <taxon>Pseudomonadati</taxon>
        <taxon>Planctomycetota</taxon>
        <taxon>Planctomycetia</taxon>
        <taxon>Pirellulales</taxon>
        <taxon>Pirellulaceae</taxon>
        <taxon>Neorhodopirellula</taxon>
    </lineage>
</organism>
<accession>A0A5C6AN32</accession>
<evidence type="ECO:0000259" key="4">
    <source>
        <dbReference type="PROSITE" id="PS51186"/>
    </source>
</evidence>
<dbReference type="SUPFAM" id="SSF55729">
    <property type="entry name" value="Acyl-CoA N-acyltransferases (Nat)"/>
    <property type="match status" value="1"/>
</dbReference>
<protein>
    <submittedName>
        <fullName evidence="5">Putative acetyltransferase</fullName>
    </submittedName>
</protein>
<reference evidence="5 6" key="1">
    <citation type="submission" date="2019-02" db="EMBL/GenBank/DDBJ databases">
        <title>Deep-cultivation of Planctomycetes and their phenomic and genomic characterization uncovers novel biology.</title>
        <authorList>
            <person name="Wiegand S."/>
            <person name="Jogler M."/>
            <person name="Boedeker C."/>
            <person name="Pinto D."/>
            <person name="Vollmers J."/>
            <person name="Rivas-Marin E."/>
            <person name="Kohn T."/>
            <person name="Peeters S.H."/>
            <person name="Heuer A."/>
            <person name="Rast P."/>
            <person name="Oberbeckmann S."/>
            <person name="Bunk B."/>
            <person name="Jeske O."/>
            <person name="Meyerdierks A."/>
            <person name="Storesund J.E."/>
            <person name="Kallscheuer N."/>
            <person name="Luecker S."/>
            <person name="Lage O.M."/>
            <person name="Pohl T."/>
            <person name="Merkel B.J."/>
            <person name="Hornburger P."/>
            <person name="Mueller R.-W."/>
            <person name="Bruemmer F."/>
            <person name="Labrenz M."/>
            <person name="Spormann A.M."/>
            <person name="Op Den Camp H."/>
            <person name="Overmann J."/>
            <person name="Amann R."/>
            <person name="Jetten M.S.M."/>
            <person name="Mascher T."/>
            <person name="Medema M.H."/>
            <person name="Devos D.P."/>
            <person name="Kaster A.-K."/>
            <person name="Ovreas L."/>
            <person name="Rohde M."/>
            <person name="Galperin M.Y."/>
            <person name="Jogler C."/>
        </authorList>
    </citation>
    <scope>NUCLEOTIDE SEQUENCE [LARGE SCALE GENOMIC DNA]</scope>
    <source>
        <strain evidence="5 6">Pla100</strain>
    </source>
</reference>
<evidence type="ECO:0000256" key="3">
    <source>
        <dbReference type="SAM" id="MobiDB-lite"/>
    </source>
</evidence>
<dbReference type="EMBL" id="SJPM01000002">
    <property type="protein sequence ID" value="TWU01463.1"/>
    <property type="molecule type" value="Genomic_DNA"/>
</dbReference>
<feature type="region of interest" description="Disordered" evidence="3">
    <location>
        <begin position="1"/>
        <end position="31"/>
    </location>
</feature>
<evidence type="ECO:0000313" key="6">
    <source>
        <dbReference type="Proteomes" id="UP000316213"/>
    </source>
</evidence>
<evidence type="ECO:0000313" key="5">
    <source>
        <dbReference type="EMBL" id="TWU01463.1"/>
    </source>
</evidence>
<proteinExistence type="predicted"/>
<dbReference type="PANTHER" id="PTHR43877:SF2">
    <property type="entry name" value="AMINOALKYLPHOSPHONATE N-ACETYLTRANSFERASE-RELATED"/>
    <property type="match status" value="1"/>
</dbReference>